<dbReference type="EMBL" id="GBRH01212260">
    <property type="protein sequence ID" value="JAD85635.1"/>
    <property type="molecule type" value="Transcribed_RNA"/>
</dbReference>
<protein>
    <submittedName>
        <fullName evidence="1">Uncharacterized protein</fullName>
    </submittedName>
</protein>
<accession>A0A0A9DJ31</accession>
<reference evidence="1" key="2">
    <citation type="journal article" date="2015" name="Data Brief">
        <title>Shoot transcriptome of the giant reed, Arundo donax.</title>
        <authorList>
            <person name="Barrero R.A."/>
            <person name="Guerrero F.D."/>
            <person name="Moolhuijzen P."/>
            <person name="Goolsby J.A."/>
            <person name="Tidwell J."/>
            <person name="Bellgard S.E."/>
            <person name="Bellgard M.I."/>
        </authorList>
    </citation>
    <scope>NUCLEOTIDE SEQUENCE</scope>
    <source>
        <tissue evidence="1">Shoot tissue taken approximately 20 cm above the soil surface</tissue>
    </source>
</reference>
<reference evidence="1" key="1">
    <citation type="submission" date="2014-09" db="EMBL/GenBank/DDBJ databases">
        <authorList>
            <person name="Magalhaes I.L.F."/>
            <person name="Oliveira U."/>
            <person name="Santos F.R."/>
            <person name="Vidigal T.H.D.A."/>
            <person name="Brescovit A.D."/>
            <person name="Santos A.J."/>
        </authorList>
    </citation>
    <scope>NUCLEOTIDE SEQUENCE</scope>
    <source>
        <tissue evidence="1">Shoot tissue taken approximately 20 cm above the soil surface</tissue>
    </source>
</reference>
<name>A0A0A9DJ31_ARUDO</name>
<organism evidence="1">
    <name type="scientific">Arundo donax</name>
    <name type="common">Giant reed</name>
    <name type="synonym">Donax arundinaceus</name>
    <dbReference type="NCBI Taxonomy" id="35708"/>
    <lineage>
        <taxon>Eukaryota</taxon>
        <taxon>Viridiplantae</taxon>
        <taxon>Streptophyta</taxon>
        <taxon>Embryophyta</taxon>
        <taxon>Tracheophyta</taxon>
        <taxon>Spermatophyta</taxon>
        <taxon>Magnoliopsida</taxon>
        <taxon>Liliopsida</taxon>
        <taxon>Poales</taxon>
        <taxon>Poaceae</taxon>
        <taxon>PACMAD clade</taxon>
        <taxon>Arundinoideae</taxon>
        <taxon>Arundineae</taxon>
        <taxon>Arundo</taxon>
    </lineage>
</organism>
<dbReference type="AlphaFoldDB" id="A0A0A9DJ31"/>
<evidence type="ECO:0000313" key="1">
    <source>
        <dbReference type="EMBL" id="JAD85635.1"/>
    </source>
</evidence>
<proteinExistence type="predicted"/>
<sequence length="108" mass="12796">MTYSHRFLLLQVRFRILRLYLLDCRDRPKKIKQDFPRITLLVPWRMTVVNYGCNKAAKLSVRVATFELTTRHGIDLFTTKGNSIDLLPYVYFSVCLWIEPSQAMIIAW</sequence>